<dbReference type="RefSeq" id="WP_321397214.1">
    <property type="nucleotide sequence ID" value="NZ_CP139487.1"/>
</dbReference>
<dbReference type="InterPro" id="IPR050423">
    <property type="entry name" value="UPF0337_stress_rsp"/>
</dbReference>
<dbReference type="PANTHER" id="PTHR34977:SF1">
    <property type="entry name" value="UPF0337 PROTEIN YJBJ"/>
    <property type="match status" value="1"/>
</dbReference>
<reference evidence="1 2" key="1">
    <citation type="submission" date="2023-11" db="EMBL/GenBank/DDBJ databases">
        <title>Peredibacter starrii A3.12.</title>
        <authorList>
            <person name="Mitchell R.J."/>
        </authorList>
    </citation>
    <scope>NUCLEOTIDE SEQUENCE [LARGE SCALE GENOMIC DNA]</scope>
    <source>
        <strain evidence="1 2">A3.12</strain>
    </source>
</reference>
<dbReference type="AlphaFoldDB" id="A0AAX4HRL6"/>
<accession>A0AAX4HRL6</accession>
<evidence type="ECO:0000313" key="2">
    <source>
        <dbReference type="Proteomes" id="UP001324634"/>
    </source>
</evidence>
<sequence length="84" mass="9752">MNEDILKGKWNEIKGEIRSRWGKLNDDELEGMRGNFTSIGGLLQQRYGLKQDEARDGLNKILSRFNSRVEDFKDDLRDDNSAHP</sequence>
<gene>
    <name evidence="1" type="ORF">SOO65_03850</name>
</gene>
<protein>
    <submittedName>
        <fullName evidence="1">CsbD family protein</fullName>
    </submittedName>
</protein>
<dbReference type="InterPro" id="IPR036629">
    <property type="entry name" value="YjbJ_sf"/>
</dbReference>
<dbReference type="KEGG" id="psti:SOO65_03850"/>
<evidence type="ECO:0000313" key="1">
    <source>
        <dbReference type="EMBL" id="WPU65872.1"/>
    </source>
</evidence>
<dbReference type="Proteomes" id="UP001324634">
    <property type="component" value="Chromosome"/>
</dbReference>
<dbReference type="PANTHER" id="PTHR34977">
    <property type="entry name" value="UPF0337 PROTEIN YJBJ"/>
    <property type="match status" value="1"/>
</dbReference>
<proteinExistence type="predicted"/>
<name>A0AAX4HRL6_9BACT</name>
<dbReference type="EMBL" id="CP139487">
    <property type="protein sequence ID" value="WPU65872.1"/>
    <property type="molecule type" value="Genomic_DNA"/>
</dbReference>
<dbReference type="Gene3D" id="1.10.1470.10">
    <property type="entry name" value="YjbJ"/>
    <property type="match status" value="1"/>
</dbReference>
<keyword evidence="2" id="KW-1185">Reference proteome</keyword>
<organism evidence="1 2">
    <name type="scientific">Peredibacter starrii</name>
    <dbReference type="NCBI Taxonomy" id="28202"/>
    <lineage>
        <taxon>Bacteria</taxon>
        <taxon>Pseudomonadati</taxon>
        <taxon>Bdellovibrionota</taxon>
        <taxon>Bacteriovoracia</taxon>
        <taxon>Bacteriovoracales</taxon>
        <taxon>Bacteriovoracaceae</taxon>
        <taxon>Peredibacter</taxon>
    </lineage>
</organism>
<dbReference type="SUPFAM" id="SSF69047">
    <property type="entry name" value="Hypothetical protein YjbJ"/>
    <property type="match status" value="1"/>
</dbReference>